<proteinExistence type="inferred from homology"/>
<dbReference type="InterPro" id="IPR057326">
    <property type="entry name" value="KR_dom"/>
</dbReference>
<dbReference type="RefSeq" id="WP_193079315.1">
    <property type="nucleotide sequence ID" value="NZ_CP045201.1"/>
</dbReference>
<dbReference type="CDD" id="cd05233">
    <property type="entry name" value="SDR_c"/>
    <property type="match status" value="1"/>
</dbReference>
<gene>
    <name evidence="4" type="ORF">F3W81_11560</name>
</gene>
<feature type="domain" description="Ketoreductase" evidence="3">
    <location>
        <begin position="8"/>
        <end position="203"/>
    </location>
</feature>
<evidence type="ECO:0000256" key="1">
    <source>
        <dbReference type="ARBA" id="ARBA00006484"/>
    </source>
</evidence>
<evidence type="ECO:0000313" key="5">
    <source>
        <dbReference type="Proteomes" id="UP000594118"/>
    </source>
</evidence>
<comment type="similarity">
    <text evidence="1 2">Belongs to the short-chain dehydrogenases/reductases (SDR) family.</text>
</comment>
<dbReference type="SMART" id="SM00822">
    <property type="entry name" value="PKS_KR"/>
    <property type="match status" value="1"/>
</dbReference>
<dbReference type="SUPFAM" id="SSF51735">
    <property type="entry name" value="NAD(P)-binding Rossmann-fold domains"/>
    <property type="match status" value="1"/>
</dbReference>
<dbReference type="PANTHER" id="PTHR42760">
    <property type="entry name" value="SHORT-CHAIN DEHYDROGENASES/REDUCTASES FAMILY MEMBER"/>
    <property type="match status" value="1"/>
</dbReference>
<dbReference type="KEGG" id="pshq:F3W81_11560"/>
<name>A0A7L9WNV9_9RHOB</name>
<sequence>MTRALTGKTILITGASRGLGREMALELAQAGAQLVLIGRSDSPALRAVQAEAQALGAEAIALACDVADKDQCQATIKAALDRFGRLDALINNAGIGMRAISETFNTTPTKFWEADPAAWAAIVSANVNGPFYMARFAAPHMVAQGAGKIINISTSDQTMVRRGYAPYGPSKAALEAASRVWAQDLDGTGVTVNVYLPGGAADTDLLPPSPDKKGADGNLLEAAIMRRAIVWLCSDASDGVTGARFIARLWNPDLPDAEAAAAARSPSVDKPGIM</sequence>
<dbReference type="InterPro" id="IPR036291">
    <property type="entry name" value="NAD(P)-bd_dom_sf"/>
</dbReference>
<dbReference type="Proteomes" id="UP000594118">
    <property type="component" value="Chromosome"/>
</dbReference>
<dbReference type="Pfam" id="PF00106">
    <property type="entry name" value="adh_short"/>
    <property type="match status" value="1"/>
</dbReference>
<keyword evidence="5" id="KW-1185">Reference proteome</keyword>
<dbReference type="InterPro" id="IPR002347">
    <property type="entry name" value="SDR_fam"/>
</dbReference>
<accession>A0A7L9WNV9</accession>
<protein>
    <submittedName>
        <fullName evidence="4">SDR family NAD(P)-dependent oxidoreductase</fullName>
    </submittedName>
</protein>
<dbReference type="PRINTS" id="PR00081">
    <property type="entry name" value="GDHRDH"/>
</dbReference>
<evidence type="ECO:0000313" key="4">
    <source>
        <dbReference type="EMBL" id="QOL81397.1"/>
    </source>
</evidence>
<organism evidence="4 5">
    <name type="scientific">Pseudooceanicola spongiae</name>
    <dbReference type="NCBI Taxonomy" id="2613965"/>
    <lineage>
        <taxon>Bacteria</taxon>
        <taxon>Pseudomonadati</taxon>
        <taxon>Pseudomonadota</taxon>
        <taxon>Alphaproteobacteria</taxon>
        <taxon>Rhodobacterales</taxon>
        <taxon>Paracoccaceae</taxon>
        <taxon>Pseudooceanicola</taxon>
    </lineage>
</organism>
<dbReference type="EMBL" id="CP045201">
    <property type="protein sequence ID" value="QOL81397.1"/>
    <property type="molecule type" value="Genomic_DNA"/>
</dbReference>
<dbReference type="AlphaFoldDB" id="A0A7L9WNV9"/>
<dbReference type="GO" id="GO:0016616">
    <property type="term" value="F:oxidoreductase activity, acting on the CH-OH group of donors, NAD or NADP as acceptor"/>
    <property type="evidence" value="ECO:0007669"/>
    <property type="project" value="TreeGrafter"/>
</dbReference>
<dbReference type="PRINTS" id="PR00080">
    <property type="entry name" value="SDRFAMILY"/>
</dbReference>
<dbReference type="Gene3D" id="3.40.50.720">
    <property type="entry name" value="NAD(P)-binding Rossmann-like Domain"/>
    <property type="match status" value="1"/>
</dbReference>
<evidence type="ECO:0000256" key="2">
    <source>
        <dbReference type="RuleBase" id="RU000363"/>
    </source>
</evidence>
<evidence type="ECO:0000259" key="3">
    <source>
        <dbReference type="SMART" id="SM00822"/>
    </source>
</evidence>
<reference evidence="4 5" key="1">
    <citation type="submission" date="2019-10" db="EMBL/GenBank/DDBJ databases">
        <title>Pseudopuniceibacterium sp. HQ09 islated from Antarctica.</title>
        <authorList>
            <person name="Liao L."/>
            <person name="Su S."/>
            <person name="Chen B."/>
            <person name="Yu Y."/>
        </authorList>
    </citation>
    <scope>NUCLEOTIDE SEQUENCE [LARGE SCALE GENOMIC DNA]</scope>
    <source>
        <strain evidence="4 5">HQ09</strain>
    </source>
</reference>